<dbReference type="PANTHER" id="PTHR30146">
    <property type="entry name" value="LACI-RELATED TRANSCRIPTIONAL REPRESSOR"/>
    <property type="match status" value="1"/>
</dbReference>
<protein>
    <submittedName>
        <fullName evidence="4">GntR family transcriptional regulator</fullName>
    </submittedName>
</protein>
<keyword evidence="3" id="KW-0804">Transcription</keyword>
<gene>
    <name evidence="4" type="ORF">EHE19_017230</name>
</gene>
<dbReference type="PROSITE" id="PS50949">
    <property type="entry name" value="HTH_GNTR"/>
    <property type="match status" value="1"/>
</dbReference>
<keyword evidence="1" id="KW-0805">Transcription regulation</keyword>
<dbReference type="SUPFAM" id="SSF46785">
    <property type="entry name" value="Winged helix' DNA-binding domain"/>
    <property type="match status" value="1"/>
</dbReference>
<dbReference type="InterPro" id="IPR028082">
    <property type="entry name" value="Peripla_BP_I"/>
</dbReference>
<dbReference type="KEGG" id="rher:EHE19_017230"/>
<dbReference type="GO" id="GO:0003700">
    <property type="term" value="F:DNA-binding transcription factor activity"/>
    <property type="evidence" value="ECO:0007669"/>
    <property type="project" value="InterPro"/>
</dbReference>
<dbReference type="InterPro" id="IPR036390">
    <property type="entry name" value="WH_DNA-bd_sf"/>
</dbReference>
<dbReference type="Proteomes" id="UP000306409">
    <property type="component" value="Chromosome"/>
</dbReference>
<dbReference type="RefSeq" id="WP_137697338.1">
    <property type="nucleotide sequence ID" value="NZ_CP061336.1"/>
</dbReference>
<dbReference type="CDD" id="cd01541">
    <property type="entry name" value="PBP1_AraR"/>
    <property type="match status" value="1"/>
</dbReference>
<accession>A0A4U7JFZ5</accession>
<evidence type="ECO:0000256" key="1">
    <source>
        <dbReference type="ARBA" id="ARBA00023015"/>
    </source>
</evidence>
<dbReference type="Gene3D" id="1.10.10.10">
    <property type="entry name" value="Winged helix-like DNA-binding domain superfamily/Winged helix DNA-binding domain"/>
    <property type="match status" value="1"/>
</dbReference>
<dbReference type="Pfam" id="PF00392">
    <property type="entry name" value="GntR"/>
    <property type="match status" value="1"/>
</dbReference>
<reference evidence="4 5" key="1">
    <citation type="submission" date="2020-09" db="EMBL/GenBank/DDBJ databases">
        <title>Characterization and genome sequencing of Ruminiclostridium sp. nov. MA18.</title>
        <authorList>
            <person name="Rettenmaier R."/>
            <person name="Kowollik M.-L."/>
            <person name="Liebl W."/>
            <person name="Zverlov V."/>
        </authorList>
    </citation>
    <scope>NUCLEOTIDE SEQUENCE [LARGE SCALE GENOMIC DNA]</scope>
    <source>
        <strain evidence="4 5">MA18</strain>
    </source>
</reference>
<keyword evidence="5" id="KW-1185">Reference proteome</keyword>
<dbReference type="InterPro" id="IPR046335">
    <property type="entry name" value="LacI/GalR-like_sensor"/>
</dbReference>
<dbReference type="InterPro" id="IPR000524">
    <property type="entry name" value="Tscrpt_reg_HTH_GntR"/>
</dbReference>
<dbReference type="SMART" id="SM00345">
    <property type="entry name" value="HTH_GNTR"/>
    <property type="match status" value="1"/>
</dbReference>
<dbReference type="InterPro" id="IPR036388">
    <property type="entry name" value="WH-like_DNA-bd_sf"/>
</dbReference>
<dbReference type="InterPro" id="IPR033532">
    <property type="entry name" value="AraR_ligand_bind_dom"/>
</dbReference>
<name>A0A4U7JFZ5_9FIRM</name>
<evidence type="ECO:0000256" key="3">
    <source>
        <dbReference type="ARBA" id="ARBA00023163"/>
    </source>
</evidence>
<evidence type="ECO:0000313" key="5">
    <source>
        <dbReference type="Proteomes" id="UP000306409"/>
    </source>
</evidence>
<dbReference type="EMBL" id="CP061336">
    <property type="protein sequence ID" value="QNU66571.1"/>
    <property type="molecule type" value="Genomic_DNA"/>
</dbReference>
<dbReference type="Pfam" id="PF13377">
    <property type="entry name" value="Peripla_BP_3"/>
    <property type="match status" value="1"/>
</dbReference>
<organism evidence="4 5">
    <name type="scientific">Ruminiclostridium herbifermentans</name>
    <dbReference type="NCBI Taxonomy" id="2488810"/>
    <lineage>
        <taxon>Bacteria</taxon>
        <taxon>Bacillati</taxon>
        <taxon>Bacillota</taxon>
        <taxon>Clostridia</taxon>
        <taxon>Eubacteriales</taxon>
        <taxon>Oscillospiraceae</taxon>
        <taxon>Ruminiclostridium</taxon>
    </lineage>
</organism>
<evidence type="ECO:0000313" key="4">
    <source>
        <dbReference type="EMBL" id="QNU66571.1"/>
    </source>
</evidence>
<dbReference type="AlphaFoldDB" id="A0A4U7JFZ5"/>
<dbReference type="SUPFAM" id="SSF53822">
    <property type="entry name" value="Periplasmic binding protein-like I"/>
    <property type="match status" value="1"/>
</dbReference>
<dbReference type="OrthoDB" id="9813468at2"/>
<dbReference type="PANTHER" id="PTHR30146:SF150">
    <property type="entry name" value="ARABINOSE METABOLISM TRANSCRIPTIONAL REPRESSOR"/>
    <property type="match status" value="1"/>
</dbReference>
<keyword evidence="2" id="KW-0238">DNA-binding</keyword>
<evidence type="ECO:0000256" key="2">
    <source>
        <dbReference type="ARBA" id="ARBA00023125"/>
    </source>
</evidence>
<sequence length="345" mass="38647">MSNHKYTELANKLREAIKTGVYIEGQKLPSENQLAIKTGYSRQTVRQAISVLEKEGLTSRIQGSGTYVKGVRLHREPTHNIAVVTTYIGEYIFPAILKGIDQVLAENGYTSMLSATRNRVDNERKVLMDLLNKPIDGLIVEGTKTALPNPNIDLYEQFGRLGIPVVFINGYYPKLKNIIYVVADDRCGGKMACEILLKKGHKRIAGIFKSDDIQGHRRYAGYAEALFKAELSVDDDNVMWYTTENRDSIIAGTILQVLSGCTAVVCYNDEVAYQVLKELQQQKSEIIQSIEIVSFDNSIIAKFSSTPYISLSNPKEKIGYLAASKMINILKNEKERSVVLPWSIE</sequence>
<proteinExistence type="predicted"/>
<dbReference type="CDD" id="cd07377">
    <property type="entry name" value="WHTH_GntR"/>
    <property type="match status" value="1"/>
</dbReference>
<dbReference type="PRINTS" id="PR00035">
    <property type="entry name" value="HTHGNTR"/>
</dbReference>
<dbReference type="Gene3D" id="3.40.50.2300">
    <property type="match status" value="2"/>
</dbReference>
<dbReference type="GO" id="GO:0000976">
    <property type="term" value="F:transcription cis-regulatory region binding"/>
    <property type="evidence" value="ECO:0007669"/>
    <property type="project" value="TreeGrafter"/>
</dbReference>